<reference evidence="1 2" key="2">
    <citation type="submission" date="2020-08" db="EMBL/GenBank/DDBJ databases">
        <title>Adhaeribacter dokdonensis sp. nov., isolated from the rhizosphere of Elymus tsukushiensis, a plant native to the Dokdo Islands, Republic of Korea.</title>
        <authorList>
            <person name="Ghim S.Y."/>
        </authorList>
    </citation>
    <scope>NUCLEOTIDE SEQUENCE [LARGE SCALE GENOMIC DNA]</scope>
    <source>
        <strain evidence="1 2">KUDC8001</strain>
    </source>
</reference>
<sequence>MKKLLLLAGVISLMAFSCEKEEPECGTSACGVTEPLQNLPWLKAEVESLEKNSSDISEYLYIVQANYKGETVFFTGTCCPYCNTAPPTVFNCKGQELFTLGQNAKQDNSIKNKKVIWKGPNYACTL</sequence>
<dbReference type="PROSITE" id="PS51257">
    <property type="entry name" value="PROKAR_LIPOPROTEIN"/>
    <property type="match status" value="1"/>
</dbReference>
<proteinExistence type="predicted"/>
<accession>A0A7L7LDV9</accession>
<evidence type="ECO:0000313" key="2">
    <source>
        <dbReference type="Proteomes" id="UP000514509"/>
    </source>
</evidence>
<keyword evidence="2" id="KW-1185">Reference proteome</keyword>
<protein>
    <recommendedName>
        <fullName evidence="3">Lipoprotein</fullName>
    </recommendedName>
</protein>
<reference evidence="1 2" key="1">
    <citation type="submission" date="2020-06" db="EMBL/GenBank/DDBJ databases">
        <authorList>
            <person name="Hwang Y.J."/>
        </authorList>
    </citation>
    <scope>NUCLEOTIDE SEQUENCE [LARGE SCALE GENOMIC DNA]</scope>
    <source>
        <strain evidence="1 2">KUDC8001</strain>
    </source>
</reference>
<evidence type="ECO:0000313" key="1">
    <source>
        <dbReference type="EMBL" id="QMU31000.1"/>
    </source>
</evidence>
<organism evidence="1 2">
    <name type="scientific">Adhaeribacter radiodurans</name>
    <dbReference type="NCBI Taxonomy" id="2745197"/>
    <lineage>
        <taxon>Bacteria</taxon>
        <taxon>Pseudomonadati</taxon>
        <taxon>Bacteroidota</taxon>
        <taxon>Cytophagia</taxon>
        <taxon>Cytophagales</taxon>
        <taxon>Hymenobacteraceae</taxon>
        <taxon>Adhaeribacter</taxon>
    </lineage>
</organism>
<dbReference type="KEGG" id="add:HUW48_24560"/>
<evidence type="ECO:0008006" key="3">
    <source>
        <dbReference type="Google" id="ProtNLM"/>
    </source>
</evidence>
<dbReference type="RefSeq" id="WP_182413442.1">
    <property type="nucleotide sequence ID" value="NZ_CP055153.1"/>
</dbReference>
<name>A0A7L7LDV9_9BACT</name>
<dbReference type="AlphaFoldDB" id="A0A7L7LDV9"/>
<dbReference type="EMBL" id="CP055153">
    <property type="protein sequence ID" value="QMU31000.1"/>
    <property type="molecule type" value="Genomic_DNA"/>
</dbReference>
<gene>
    <name evidence="1" type="ORF">HUW48_24560</name>
</gene>
<dbReference type="Proteomes" id="UP000514509">
    <property type="component" value="Chromosome"/>
</dbReference>